<gene>
    <name evidence="2" type="ORF">ACFFV7_41570</name>
</gene>
<dbReference type="SUPFAM" id="SSF51430">
    <property type="entry name" value="NAD(P)-linked oxidoreductase"/>
    <property type="match status" value="1"/>
</dbReference>
<accession>A0ABV5IUS0</accession>
<proteinExistence type="predicted"/>
<dbReference type="PANTHER" id="PTHR43312">
    <property type="entry name" value="D-THREO-ALDOSE 1-DEHYDROGENASE"/>
    <property type="match status" value="1"/>
</dbReference>
<dbReference type="RefSeq" id="WP_189653713.1">
    <property type="nucleotide sequence ID" value="NZ_BMRC01000047.1"/>
</dbReference>
<dbReference type="Gene3D" id="3.20.20.100">
    <property type="entry name" value="NADP-dependent oxidoreductase domain"/>
    <property type="match status" value="1"/>
</dbReference>
<sequence length="300" mass="32287">MTLPTATLGRTGLRVSRLGYGAMELRGPEAWGPPVNDDEARTVLNEALDAGINLIDTSPDYGEAEEHIGRWISHRRDEFVLMGKCGCPVTGGDPAHVYTRANVRACVERSLRRMRTDHLDVLMVHLSPSVAVMEAEDTVAEMRALQDEGAIRFTGMSGELPHLPDHLAMGVFDVFLLPYSALDRSHEEFAGAAAAAGAGTIARGSVARSLVPPPEAVPEPIRRPLADRHARLAAARLDELADGAPVTELLLRYILGRPELHSLIVGSAQAAHLRANITAATKGPLPPDVHNAVHDRLYPG</sequence>
<dbReference type="EMBL" id="JBHMEI010000064">
    <property type="protein sequence ID" value="MFB9207730.1"/>
    <property type="molecule type" value="Genomic_DNA"/>
</dbReference>
<keyword evidence="3" id="KW-1185">Reference proteome</keyword>
<evidence type="ECO:0000313" key="3">
    <source>
        <dbReference type="Proteomes" id="UP001589647"/>
    </source>
</evidence>
<dbReference type="PANTHER" id="PTHR43312:SF1">
    <property type="entry name" value="NADP-DEPENDENT OXIDOREDUCTASE DOMAIN-CONTAINING PROTEIN"/>
    <property type="match status" value="1"/>
</dbReference>
<dbReference type="InterPro" id="IPR036812">
    <property type="entry name" value="NAD(P)_OxRdtase_dom_sf"/>
</dbReference>
<dbReference type="InterPro" id="IPR053135">
    <property type="entry name" value="AKR2_Oxidoreductase"/>
</dbReference>
<dbReference type="InterPro" id="IPR023210">
    <property type="entry name" value="NADP_OxRdtase_dom"/>
</dbReference>
<evidence type="ECO:0000259" key="1">
    <source>
        <dbReference type="Pfam" id="PF00248"/>
    </source>
</evidence>
<dbReference type="CDD" id="cd19095">
    <property type="entry name" value="AKR_PA4992-like"/>
    <property type="match status" value="1"/>
</dbReference>
<dbReference type="Pfam" id="PF00248">
    <property type="entry name" value="Aldo_ket_red"/>
    <property type="match status" value="1"/>
</dbReference>
<name>A0ABV5IUS0_9ACTN</name>
<comment type="caution">
    <text evidence="2">The sequence shown here is derived from an EMBL/GenBank/DDBJ whole genome shotgun (WGS) entry which is preliminary data.</text>
</comment>
<reference evidence="2 3" key="1">
    <citation type="submission" date="2024-09" db="EMBL/GenBank/DDBJ databases">
        <authorList>
            <person name="Sun Q."/>
            <person name="Mori K."/>
        </authorList>
    </citation>
    <scope>NUCLEOTIDE SEQUENCE [LARGE SCALE GENOMIC DNA]</scope>
    <source>
        <strain evidence="2 3">CCM 3426</strain>
    </source>
</reference>
<feature type="domain" description="NADP-dependent oxidoreductase" evidence="1">
    <location>
        <begin position="17"/>
        <end position="293"/>
    </location>
</feature>
<protein>
    <submittedName>
        <fullName evidence="2">Aldo/keto reductase</fullName>
    </submittedName>
</protein>
<organism evidence="2 3">
    <name type="scientific">Nonomuraea spiralis</name>
    <dbReference type="NCBI Taxonomy" id="46182"/>
    <lineage>
        <taxon>Bacteria</taxon>
        <taxon>Bacillati</taxon>
        <taxon>Actinomycetota</taxon>
        <taxon>Actinomycetes</taxon>
        <taxon>Streptosporangiales</taxon>
        <taxon>Streptosporangiaceae</taxon>
        <taxon>Nonomuraea</taxon>
    </lineage>
</organism>
<dbReference type="Proteomes" id="UP001589647">
    <property type="component" value="Unassembled WGS sequence"/>
</dbReference>
<evidence type="ECO:0000313" key="2">
    <source>
        <dbReference type="EMBL" id="MFB9207730.1"/>
    </source>
</evidence>